<feature type="domain" description="Tubulin/FtsZ 2-layer sandwich" evidence="12">
    <location>
        <begin position="249"/>
        <end position="395"/>
    </location>
</feature>
<keyword evidence="5 9" id="KW-0493">Microtubule</keyword>
<keyword evidence="6 9" id="KW-0547">Nucleotide-binding</keyword>
<dbReference type="InterPro" id="IPR000217">
    <property type="entry name" value="Tubulin"/>
</dbReference>
<evidence type="ECO:0000256" key="2">
    <source>
        <dbReference type="ARBA" id="ARBA00009636"/>
    </source>
</evidence>
<reference evidence="13 14" key="1">
    <citation type="submission" date="2009-11" db="EMBL/GenBank/DDBJ databases">
        <title>Annotation of Allomyces macrogynus ATCC 38327.</title>
        <authorList>
            <consortium name="The Broad Institute Genome Sequencing Platform"/>
            <person name="Russ C."/>
            <person name="Cuomo C."/>
            <person name="Burger G."/>
            <person name="Gray M.W."/>
            <person name="Holland P.W.H."/>
            <person name="King N."/>
            <person name="Lang F.B.F."/>
            <person name="Roger A.J."/>
            <person name="Ruiz-Trillo I."/>
            <person name="Young S.K."/>
            <person name="Zeng Q."/>
            <person name="Gargeya S."/>
            <person name="Fitzgerald M."/>
            <person name="Haas B."/>
            <person name="Abouelleil A."/>
            <person name="Alvarado L."/>
            <person name="Arachchi H.M."/>
            <person name="Berlin A."/>
            <person name="Chapman S.B."/>
            <person name="Gearin G."/>
            <person name="Goldberg J."/>
            <person name="Griggs A."/>
            <person name="Gujja S."/>
            <person name="Hansen M."/>
            <person name="Heiman D."/>
            <person name="Howarth C."/>
            <person name="Larimer J."/>
            <person name="Lui A."/>
            <person name="MacDonald P.J.P."/>
            <person name="McCowen C."/>
            <person name="Montmayeur A."/>
            <person name="Murphy C."/>
            <person name="Neiman D."/>
            <person name="Pearson M."/>
            <person name="Priest M."/>
            <person name="Roberts A."/>
            <person name="Saif S."/>
            <person name="Shea T."/>
            <person name="Sisk P."/>
            <person name="Stolte C."/>
            <person name="Sykes S."/>
            <person name="Wortman J."/>
            <person name="Nusbaum C."/>
            <person name="Birren B."/>
        </authorList>
    </citation>
    <scope>NUCLEOTIDE SEQUENCE [LARGE SCALE GENOMIC DNA]</scope>
    <source>
        <strain evidence="13 14">ATCC 38327</strain>
    </source>
</reference>
<dbReference type="SMART" id="SM00864">
    <property type="entry name" value="Tubulin"/>
    <property type="match status" value="1"/>
</dbReference>
<dbReference type="GO" id="GO:0031122">
    <property type="term" value="P:cytoplasmic microtubule organization"/>
    <property type="evidence" value="ECO:0007669"/>
    <property type="project" value="InterPro"/>
</dbReference>
<feature type="domain" description="Tubulin/FtsZ GTPase" evidence="11">
    <location>
        <begin position="48"/>
        <end position="247"/>
    </location>
</feature>
<dbReference type="InterPro" id="IPR023123">
    <property type="entry name" value="Tubulin_C"/>
</dbReference>
<dbReference type="SMART" id="SM00865">
    <property type="entry name" value="Tubulin_C"/>
    <property type="match status" value="1"/>
</dbReference>
<comment type="subcellular location">
    <subcellularLocation>
        <location evidence="1">Cytoplasm</location>
        <location evidence="1">Cytoskeleton</location>
        <location evidence="1">Microtubule organizing center</location>
        <location evidence="1">Spindle pole body</location>
    </subcellularLocation>
</comment>
<name>A0A0L0T5R7_ALLM3</name>
<keyword evidence="7 9" id="KW-0342">GTP-binding</keyword>
<dbReference type="InterPro" id="IPR036525">
    <property type="entry name" value="Tubulin/FtsZ_GTPase_sf"/>
</dbReference>
<evidence type="ECO:0000313" key="14">
    <source>
        <dbReference type="Proteomes" id="UP000054350"/>
    </source>
</evidence>
<evidence type="ECO:0000256" key="5">
    <source>
        <dbReference type="ARBA" id="ARBA00022701"/>
    </source>
</evidence>
<dbReference type="InterPro" id="IPR018316">
    <property type="entry name" value="Tubulin/FtsZ_2-layer-sand-dom"/>
</dbReference>
<dbReference type="OMA" id="HRYISIL"/>
<dbReference type="FunFam" id="3.40.50.1440:FF:000010">
    <property type="entry name" value="Tubulin gamma chain"/>
    <property type="match status" value="1"/>
</dbReference>
<evidence type="ECO:0000256" key="6">
    <source>
        <dbReference type="ARBA" id="ARBA00022741"/>
    </source>
</evidence>
<evidence type="ECO:0000256" key="8">
    <source>
        <dbReference type="ARBA" id="ARBA00023212"/>
    </source>
</evidence>
<dbReference type="Gene3D" id="1.10.287.600">
    <property type="entry name" value="Helix hairpin bin"/>
    <property type="match status" value="1"/>
</dbReference>
<dbReference type="eggNOG" id="KOG1374">
    <property type="taxonomic scope" value="Eukaryota"/>
</dbReference>
<dbReference type="STRING" id="578462.A0A0L0T5R7"/>
<gene>
    <name evidence="13" type="ORF">AMAG_15069</name>
</gene>
<dbReference type="VEuPathDB" id="FungiDB:AMAG_15069"/>
<evidence type="ECO:0000256" key="1">
    <source>
        <dbReference type="ARBA" id="ARBA00004317"/>
    </source>
</evidence>
<sequence>MPRELITLQVGQCGNQIGNEFWKQLCAEHGIAQDGILESFATEGGDRKDVFFYQADDEHYIPRALLLDLEPRVINNILTSPYANLYNPENIYKSTDGGGAGNNWGHGYESGQKVCDEIIDMIDREADGSDSLEGFMLLHSIAGGTGSGMGSFLLEQLSARYPKKLVQTYSVFPNNEETSDVVVQPYNSMLSLKRLTLHADSVVVLDNAALNRIASDKLHITNPTFTQTNQLVSTVMSASTTTLRYPGYMNNDLVGMVASLIPTPRCHFLTTAYTPFASENVEKAKNVRKTTVLDVMRRLLQPKNKMISTGNKENKRWCYISILNIIQGEADPTEVHKSLLRIRERKLANFIPWGPASIQVALSKKSPYIQTSHRVSGLMLANHTSVAALFKRTCDQYDKLRKRNAFMDQYKKLALFADGIDEFDESRSVVQELIDEYQACETPNYIHWGSEGMGASSSYAGGASSAGPSRTTDFDYSSRLDRE</sequence>
<dbReference type="FunFam" id="1.10.287.600:FF:000004">
    <property type="entry name" value="Tubulin gamma chain"/>
    <property type="match status" value="1"/>
</dbReference>
<evidence type="ECO:0000256" key="7">
    <source>
        <dbReference type="ARBA" id="ARBA00023134"/>
    </source>
</evidence>
<feature type="compositionally biased region" description="Low complexity" evidence="10">
    <location>
        <begin position="457"/>
        <end position="467"/>
    </location>
</feature>
<evidence type="ECO:0000259" key="11">
    <source>
        <dbReference type="SMART" id="SM00864"/>
    </source>
</evidence>
<protein>
    <recommendedName>
        <fullName evidence="3 9">Tubulin gamma chain</fullName>
    </recommendedName>
</protein>
<dbReference type="PANTHER" id="PTHR11588">
    <property type="entry name" value="TUBULIN"/>
    <property type="match status" value="1"/>
</dbReference>
<dbReference type="Proteomes" id="UP000054350">
    <property type="component" value="Unassembled WGS sequence"/>
</dbReference>
<dbReference type="InterPro" id="IPR017975">
    <property type="entry name" value="Tubulin_CS"/>
</dbReference>
<evidence type="ECO:0000256" key="3">
    <source>
        <dbReference type="ARBA" id="ARBA00018848"/>
    </source>
</evidence>
<keyword evidence="4" id="KW-0963">Cytoplasm</keyword>
<comment type="function">
    <text evidence="9">Tubulin is the major constituent of microtubules, protein filaments consisting of alpha- and beta-tubulin heterodimers. Gamma-tubulin is a key component of the gamma-tubulin ring complex (gTuRC) which mediates microtubule nucleation. The gTuRC regulates the minus-end nucleation of alpha-beta tubulin heterodimers that grow into microtubule protafilaments, a critical step in centrosome duplication and spindle formation.</text>
</comment>
<proteinExistence type="inferred from homology"/>
<dbReference type="InterPro" id="IPR003008">
    <property type="entry name" value="Tubulin_FtsZ_GTPase"/>
</dbReference>
<reference evidence="14" key="2">
    <citation type="submission" date="2009-11" db="EMBL/GenBank/DDBJ databases">
        <title>The Genome Sequence of Allomyces macrogynus strain ATCC 38327.</title>
        <authorList>
            <consortium name="The Broad Institute Genome Sequencing Platform"/>
            <person name="Russ C."/>
            <person name="Cuomo C."/>
            <person name="Shea T."/>
            <person name="Young S.K."/>
            <person name="Zeng Q."/>
            <person name="Koehrsen M."/>
            <person name="Haas B."/>
            <person name="Borodovsky M."/>
            <person name="Guigo R."/>
            <person name="Alvarado L."/>
            <person name="Berlin A."/>
            <person name="Borenstein D."/>
            <person name="Chen Z."/>
            <person name="Engels R."/>
            <person name="Freedman E."/>
            <person name="Gellesch M."/>
            <person name="Goldberg J."/>
            <person name="Griggs A."/>
            <person name="Gujja S."/>
            <person name="Heiman D."/>
            <person name="Hepburn T."/>
            <person name="Howarth C."/>
            <person name="Jen D."/>
            <person name="Larson L."/>
            <person name="Lewis B."/>
            <person name="Mehta T."/>
            <person name="Park D."/>
            <person name="Pearson M."/>
            <person name="Roberts A."/>
            <person name="Saif S."/>
            <person name="Shenoy N."/>
            <person name="Sisk P."/>
            <person name="Stolte C."/>
            <person name="Sykes S."/>
            <person name="Walk T."/>
            <person name="White J."/>
            <person name="Yandava C."/>
            <person name="Burger G."/>
            <person name="Gray M.W."/>
            <person name="Holland P.W.H."/>
            <person name="King N."/>
            <person name="Lang F.B.F."/>
            <person name="Roger A.J."/>
            <person name="Ruiz-Trillo I."/>
            <person name="Lander E."/>
            <person name="Nusbaum C."/>
        </authorList>
    </citation>
    <scope>NUCLEOTIDE SEQUENCE [LARGE SCALE GENOMIC DNA]</scope>
    <source>
        <strain evidence="14">ATCC 38327</strain>
    </source>
</reference>
<evidence type="ECO:0000256" key="4">
    <source>
        <dbReference type="ARBA" id="ARBA00022490"/>
    </source>
</evidence>
<feature type="region of interest" description="Disordered" evidence="10">
    <location>
        <begin position="457"/>
        <end position="483"/>
    </location>
</feature>
<dbReference type="InterPro" id="IPR008280">
    <property type="entry name" value="Tub_FtsZ_C"/>
</dbReference>
<dbReference type="FunFam" id="3.30.1330.20:FF:000003">
    <property type="entry name" value="Tubulin gamma chain"/>
    <property type="match status" value="1"/>
</dbReference>
<dbReference type="Pfam" id="PF00091">
    <property type="entry name" value="Tubulin"/>
    <property type="match status" value="1"/>
</dbReference>
<keyword evidence="8" id="KW-0206">Cytoskeleton</keyword>
<dbReference type="GO" id="GO:0000930">
    <property type="term" value="C:gamma-tubulin complex"/>
    <property type="evidence" value="ECO:0007669"/>
    <property type="project" value="InterPro"/>
</dbReference>
<dbReference type="InterPro" id="IPR002454">
    <property type="entry name" value="Gamma_tubulin"/>
</dbReference>
<evidence type="ECO:0000256" key="10">
    <source>
        <dbReference type="SAM" id="MobiDB-lite"/>
    </source>
</evidence>
<dbReference type="EMBL" id="GG745364">
    <property type="protein sequence ID" value="KNE70090.1"/>
    <property type="molecule type" value="Genomic_DNA"/>
</dbReference>
<dbReference type="GO" id="GO:0005874">
    <property type="term" value="C:microtubule"/>
    <property type="evidence" value="ECO:0007669"/>
    <property type="project" value="UniProtKB-KW"/>
</dbReference>
<evidence type="ECO:0000256" key="9">
    <source>
        <dbReference type="RuleBase" id="RU000352"/>
    </source>
</evidence>
<organism evidence="13 14">
    <name type="scientific">Allomyces macrogynus (strain ATCC 38327)</name>
    <name type="common">Allomyces javanicus var. macrogynus</name>
    <dbReference type="NCBI Taxonomy" id="578462"/>
    <lineage>
        <taxon>Eukaryota</taxon>
        <taxon>Fungi</taxon>
        <taxon>Fungi incertae sedis</taxon>
        <taxon>Blastocladiomycota</taxon>
        <taxon>Blastocladiomycetes</taxon>
        <taxon>Blastocladiales</taxon>
        <taxon>Blastocladiaceae</taxon>
        <taxon>Allomyces</taxon>
    </lineage>
</organism>
<dbReference type="GO" id="GO:0005816">
    <property type="term" value="C:spindle pole body"/>
    <property type="evidence" value="ECO:0007669"/>
    <property type="project" value="UniProtKB-SubCell"/>
</dbReference>
<feature type="compositionally biased region" description="Basic and acidic residues" evidence="10">
    <location>
        <begin position="472"/>
        <end position="483"/>
    </location>
</feature>
<dbReference type="Gene3D" id="3.40.50.1440">
    <property type="entry name" value="Tubulin/FtsZ, GTPase domain"/>
    <property type="match status" value="1"/>
</dbReference>
<evidence type="ECO:0000313" key="13">
    <source>
        <dbReference type="EMBL" id="KNE70090.1"/>
    </source>
</evidence>
<comment type="similarity">
    <text evidence="2 9">Belongs to the tubulin family.</text>
</comment>
<dbReference type="CDD" id="cd02188">
    <property type="entry name" value="gamma_tubulin"/>
    <property type="match status" value="1"/>
</dbReference>
<keyword evidence="14" id="KW-1185">Reference proteome</keyword>
<evidence type="ECO:0000259" key="12">
    <source>
        <dbReference type="SMART" id="SM00865"/>
    </source>
</evidence>
<dbReference type="InterPro" id="IPR037103">
    <property type="entry name" value="Tubulin/FtsZ-like_C"/>
</dbReference>
<dbReference type="GO" id="GO:0007020">
    <property type="term" value="P:microtubule nucleation"/>
    <property type="evidence" value="ECO:0007669"/>
    <property type="project" value="InterPro"/>
</dbReference>
<dbReference type="PRINTS" id="PR01164">
    <property type="entry name" value="GAMMATUBULIN"/>
</dbReference>
<dbReference type="SUPFAM" id="SSF52490">
    <property type="entry name" value="Tubulin nucleotide-binding domain-like"/>
    <property type="match status" value="1"/>
</dbReference>
<dbReference type="GO" id="GO:0005525">
    <property type="term" value="F:GTP binding"/>
    <property type="evidence" value="ECO:0007669"/>
    <property type="project" value="UniProtKB-UniRule"/>
</dbReference>
<dbReference type="Gene3D" id="3.30.1330.20">
    <property type="entry name" value="Tubulin/FtsZ, C-terminal domain"/>
    <property type="match status" value="1"/>
</dbReference>
<dbReference type="PROSITE" id="PS00227">
    <property type="entry name" value="TUBULIN"/>
    <property type="match status" value="1"/>
</dbReference>
<dbReference type="OrthoDB" id="10249382at2759"/>
<dbReference type="Pfam" id="PF03953">
    <property type="entry name" value="Tubulin_C"/>
    <property type="match status" value="1"/>
</dbReference>
<dbReference type="AlphaFoldDB" id="A0A0L0T5R7"/>
<dbReference type="PRINTS" id="PR01161">
    <property type="entry name" value="TUBULIN"/>
</dbReference>
<accession>A0A0L0T5R7</accession>
<dbReference type="SUPFAM" id="SSF55307">
    <property type="entry name" value="Tubulin C-terminal domain-like"/>
    <property type="match status" value="1"/>
</dbReference>